<protein>
    <submittedName>
        <fullName evidence="1">Uncharacterized protein</fullName>
    </submittedName>
</protein>
<gene>
    <name evidence="1" type="ORF">NCTC12120_05539</name>
</gene>
<name>A0A2X3JBX0_9ENTR</name>
<dbReference type="STRING" id="158822.LH23_17750"/>
<reference evidence="1 2" key="1">
    <citation type="submission" date="2018-06" db="EMBL/GenBank/DDBJ databases">
        <authorList>
            <consortium name="Pathogen Informatics"/>
            <person name="Doyle S."/>
        </authorList>
    </citation>
    <scope>NUCLEOTIDE SEQUENCE [LARGE SCALE GENOMIC DNA]</scope>
    <source>
        <strain evidence="1 2">NCTC12120</strain>
    </source>
</reference>
<proteinExistence type="predicted"/>
<dbReference type="EMBL" id="UAVU01000009">
    <property type="protein sequence ID" value="SQC92345.1"/>
    <property type="molecule type" value="Genomic_DNA"/>
</dbReference>
<sequence length="66" mass="7335">MKFSVISQGQYEKETDVIKQNGAAERVLDAADRRILGALVEDATISYANSRKGRAFRPAVHERSNV</sequence>
<dbReference type="Proteomes" id="UP000251197">
    <property type="component" value="Unassembled WGS sequence"/>
</dbReference>
<accession>A0A2X3JBX0</accession>
<dbReference type="AlphaFoldDB" id="A0A2X3JBX0"/>
<organism evidence="1 2">
    <name type="scientific">Cedecea neteri</name>
    <dbReference type="NCBI Taxonomy" id="158822"/>
    <lineage>
        <taxon>Bacteria</taxon>
        <taxon>Pseudomonadati</taxon>
        <taxon>Pseudomonadota</taxon>
        <taxon>Gammaproteobacteria</taxon>
        <taxon>Enterobacterales</taxon>
        <taxon>Enterobacteriaceae</taxon>
        <taxon>Cedecea</taxon>
    </lineage>
</organism>
<evidence type="ECO:0000313" key="2">
    <source>
        <dbReference type="Proteomes" id="UP000251197"/>
    </source>
</evidence>
<evidence type="ECO:0000313" key="1">
    <source>
        <dbReference type="EMBL" id="SQC92345.1"/>
    </source>
</evidence>